<accession>A0A2H5XEG0</accession>
<dbReference type="SUPFAM" id="SSF54523">
    <property type="entry name" value="Pili subunits"/>
    <property type="match status" value="1"/>
</dbReference>
<dbReference type="Gene3D" id="2.60.40.10">
    <property type="entry name" value="Immunoglobulins"/>
    <property type="match status" value="2"/>
</dbReference>
<evidence type="ECO:0000259" key="6">
    <source>
        <dbReference type="SMART" id="SM01359"/>
    </source>
</evidence>
<dbReference type="SMART" id="SM01419">
    <property type="entry name" value="Thiol-ester_cl"/>
    <property type="match status" value="1"/>
</dbReference>
<name>A0A2H5XEG0_9BACT</name>
<dbReference type="InterPro" id="IPR036595">
    <property type="entry name" value="A-macroglobulin_rcpt-bd_sf"/>
</dbReference>
<dbReference type="CDD" id="cd02891">
    <property type="entry name" value="A2M_like"/>
    <property type="match status" value="1"/>
</dbReference>
<dbReference type="Pfam" id="PF07703">
    <property type="entry name" value="A2M_BRD"/>
    <property type="match status" value="1"/>
</dbReference>
<dbReference type="Gene3D" id="2.60.40.690">
    <property type="entry name" value="Alpha-macroglobulin, receptor-binding domain"/>
    <property type="match status" value="1"/>
</dbReference>
<keyword evidence="4" id="KW-1015">Disulfide bond</keyword>
<reference evidence="10" key="1">
    <citation type="submission" date="2017-09" db="EMBL/GenBank/DDBJ databases">
        <title>Metaegenomics of thermophilic ammonia-oxidizing enrichment culture.</title>
        <authorList>
            <person name="Kato S."/>
            <person name="Suzuki K."/>
        </authorList>
    </citation>
    <scope>NUCLEOTIDE SEQUENCE [LARGE SCALE GENOMIC DNA]</scope>
</reference>
<dbReference type="InterPro" id="IPR011626">
    <property type="entry name" value="Alpha-macroglobulin_TED"/>
</dbReference>
<dbReference type="Pfam" id="PF01835">
    <property type="entry name" value="MG2"/>
    <property type="match status" value="1"/>
</dbReference>
<dbReference type="InterPro" id="IPR011625">
    <property type="entry name" value="A2M_N_BRD"/>
</dbReference>
<organism evidence="9 10">
    <name type="scientific">Candidatus Fervidibacter japonicus</name>
    <dbReference type="NCBI Taxonomy" id="2035412"/>
    <lineage>
        <taxon>Bacteria</taxon>
        <taxon>Candidatus Fervidibacterota</taxon>
        <taxon>Candidatus Fervidibacter</taxon>
    </lineage>
</organism>
<dbReference type="EMBL" id="BEHT01000031">
    <property type="protein sequence ID" value="GBC99569.1"/>
    <property type="molecule type" value="Genomic_DNA"/>
</dbReference>
<dbReference type="Pfam" id="PF17791">
    <property type="entry name" value="MG3"/>
    <property type="match status" value="1"/>
</dbReference>
<dbReference type="Gene3D" id="2.60.40.1930">
    <property type="match status" value="2"/>
</dbReference>
<evidence type="ECO:0000256" key="2">
    <source>
        <dbReference type="ARBA" id="ARBA00022729"/>
    </source>
</evidence>
<dbReference type="Gene3D" id="2.60.40.1940">
    <property type="match status" value="1"/>
</dbReference>
<dbReference type="InterPro" id="IPR009048">
    <property type="entry name" value="A-macroglobulin_rcpt-bd"/>
</dbReference>
<dbReference type="GO" id="GO:0004866">
    <property type="term" value="F:endopeptidase inhibitor activity"/>
    <property type="evidence" value="ECO:0007669"/>
    <property type="project" value="InterPro"/>
</dbReference>
<dbReference type="Pfam" id="PF07678">
    <property type="entry name" value="TED_complement"/>
    <property type="match status" value="1"/>
</dbReference>
<dbReference type="Gene3D" id="2.20.130.20">
    <property type="match status" value="1"/>
</dbReference>
<dbReference type="InterPro" id="IPR041555">
    <property type="entry name" value="MG3"/>
</dbReference>
<feature type="domain" description="Alpha-2-macroglobulin bait region" evidence="6">
    <location>
        <begin position="489"/>
        <end position="633"/>
    </location>
</feature>
<keyword evidence="3" id="KW-0882">Thioester bond</keyword>
<evidence type="ECO:0000259" key="8">
    <source>
        <dbReference type="SMART" id="SM01361"/>
    </source>
</evidence>
<feature type="domain" description="Alpha-macroglobulin receptor-binding" evidence="8">
    <location>
        <begin position="1493"/>
        <end position="1580"/>
    </location>
</feature>
<dbReference type="Gene3D" id="3.30.700.10">
    <property type="entry name" value="Glycoprotein, Type 4 Pilin"/>
    <property type="match status" value="1"/>
</dbReference>
<protein>
    <submittedName>
        <fullName evidence="9">Putative lipoprotein YfhM</fullName>
    </submittedName>
</protein>
<dbReference type="PANTHER" id="PTHR11412">
    <property type="entry name" value="MACROGLOBULIN / COMPLEMENT"/>
    <property type="match status" value="1"/>
</dbReference>
<gene>
    <name evidence="9" type="primary">yfhM</name>
    <name evidence="9" type="ORF">HRbin17_02097</name>
</gene>
<comment type="caution">
    <text evidence="9">The sequence shown here is derived from an EMBL/GenBank/DDBJ whole genome shotgun (WGS) entry which is preliminary data.</text>
</comment>
<feature type="chain" id="PRO_5014190003" evidence="5">
    <location>
        <begin position="23"/>
        <end position="1586"/>
    </location>
</feature>
<feature type="domain" description="Alpha-2-macroglobulin" evidence="7">
    <location>
        <begin position="869"/>
        <end position="959"/>
    </location>
</feature>
<dbReference type="SMART" id="SM01360">
    <property type="entry name" value="A2M"/>
    <property type="match status" value="1"/>
</dbReference>
<dbReference type="SMART" id="SM01361">
    <property type="entry name" value="A2M_recep"/>
    <property type="match status" value="1"/>
</dbReference>
<dbReference type="Pfam" id="PF00207">
    <property type="entry name" value="A2M"/>
    <property type="match status" value="1"/>
</dbReference>
<sequence length="1586" mass="174461">MWARWLSLVLAGTLGAALSARFASQTAPPSPYLPSPLDTQVLGQTHWLADTPVTLTVVTWNRQKRQPVKAQVRIAVGQKTVFAGATDERGVVNAQLRAPAQTGTYPLTVTVNSPIGNDRVEQPVRVEAAAQILLTTDKPIYQPSQTVHIRALCLRRPDWRPVADLPCTFEVRDPKGNLVFRTTERTSRFGIAATQFPIADTVTLGEYRITASLNALKPTNPQPQALSPLATAEKTVRVERYVLPKFKVTVETEKRFYLPAETLRGTISAAYFFGKPVRHGKVTVRLSTFAAGWHDIAELSGTLDEKGVWQFETQLPEKFVGLPLESGNALLRLEATVTDTADHSERTSLTLPVSSEPINIAVVPESATLKPDLPMRLFIVTTYPDGTPAKCRFEVVGQGFAVRGETDAAGIGEVTVQLKPASLPQGGRKGSGFGAPAPFVRRLFRGEAQPAATDEPHLPVTVTVMATDEKGNRAQVQRALALSASDEAVLLRVDKAIAKVGDTLRLDLFAVSRVPRPMSPVFVDAIVHRQTALTKTVELHNGRGSLALTLTPDLAGTLVLHAYRITADGDIVRDTKVVFVEPANELRVKVNSDKVTYRPGETAQVRFTVTDRDGKPTVAALGIAVVDESVLALAEMQPGLERLYFALEQELLTPRYEVHGWDLRPILLRRDERRKVEDAVQVQRMAQILLSAVAPPSPHTLRVSTYERKAQEVRERWKKFVEDAATKIRKALETYRHMKGTYPPAAEALSELVTARLLTDKDIRDPLGNPYRLEALDNFRLGFRLECAGLDGKFGTDDDIVAFADRVGREGTIRVLARNEAVFVDGIAFGAPALGATVLRLEAAKAAPAPRSVSPVPDEVRVRQFFPETLFVNPQVITNERGEAALKLPLADSITTWRLTALGNSLAGQLGSTTLPIRVFQDFFVDIDLPVAFTQGDEVSVPVAIYNYLARPQTVRLRLEVGDGFELLSDREMRITLRPNEVTSCRFRLKAARLGAHAITVYAYGDAMSDAVKRTVSVLPDGKEFWQTVSDQITGRVRRTVRVKIPREAIDGASGLFVKVYAGAFAQVLDGLENLLRMPFGCFEQTSSVTYPNVLVLRYLKRTGKAQPETEMKARQFITIGYQRLLTFEVRGGGFSWFGDPPAHKVLTAYGLLEFADMSKVHEIDPQLIARTTYWLVSQQNADGSWTPDAFGIREGAINRQNDVLRATAYIAWAISEAGRGTGDEGRVKTALQKAIGYLGEHAHEADDAYALAVMLNAFIGAREWGAGVGTQGSKATKNLSALIDHIAKRLASMAKESDEVAYWESKAPTPFHGRGRSGDLETTALATYALLRHGGYPTLINKALTYLVRSKDAFGTWQTTQATIWALKALLLAAEGAGAPVNGTLVVRVNGEQVAEWRIVPENADIVRTVDASKFVREESNEVTLEFAPTDEKSPASLLFQVSARFYLPWELVPPAPEEPLQVRVNYDRTELQTNETVTCRVQVANRRPMAAEMVIVDIGVPPGFEVLTDDLANLVGRKVLQKFELTPRQVICYLERIDGGATVAWQFRLRAKMPVRAKTGRTTAYEYYAPQEQVIVPPVTVSAR</sequence>
<evidence type="ECO:0000256" key="4">
    <source>
        <dbReference type="ARBA" id="ARBA00023157"/>
    </source>
</evidence>
<dbReference type="InterPro" id="IPR047565">
    <property type="entry name" value="Alpha-macroglob_thiol-ester_cl"/>
</dbReference>
<dbReference type="GO" id="GO:0005615">
    <property type="term" value="C:extracellular space"/>
    <property type="evidence" value="ECO:0007669"/>
    <property type="project" value="InterPro"/>
</dbReference>
<proteinExistence type="inferred from homology"/>
<evidence type="ECO:0000313" key="9">
    <source>
        <dbReference type="EMBL" id="GBC99569.1"/>
    </source>
</evidence>
<comment type="similarity">
    <text evidence="1">Belongs to the protease inhibitor I39 (alpha-2-macroglobulin) family. Bacterial alpha-2-macroglobulin subfamily.</text>
</comment>
<dbReference type="InterPro" id="IPR045584">
    <property type="entry name" value="Pilin-like"/>
</dbReference>
<dbReference type="InterPro" id="IPR008930">
    <property type="entry name" value="Terpenoid_cyclase/PrenylTrfase"/>
</dbReference>
<dbReference type="PANTHER" id="PTHR11412:SF136">
    <property type="entry name" value="CD109 ANTIGEN"/>
    <property type="match status" value="1"/>
</dbReference>
<evidence type="ECO:0000313" key="10">
    <source>
        <dbReference type="Proteomes" id="UP000236173"/>
    </source>
</evidence>
<evidence type="ECO:0000256" key="3">
    <source>
        <dbReference type="ARBA" id="ARBA00022966"/>
    </source>
</evidence>
<dbReference type="SMART" id="SM01359">
    <property type="entry name" value="A2M_N_2"/>
    <property type="match status" value="1"/>
</dbReference>
<evidence type="ECO:0000256" key="5">
    <source>
        <dbReference type="SAM" id="SignalP"/>
    </source>
</evidence>
<dbReference type="SUPFAM" id="SSF48239">
    <property type="entry name" value="Terpenoid cyclases/Protein prenyltransferases"/>
    <property type="match status" value="1"/>
</dbReference>
<keyword evidence="2 5" id="KW-0732">Signal</keyword>
<dbReference type="InterPro" id="IPR013783">
    <property type="entry name" value="Ig-like_fold"/>
</dbReference>
<dbReference type="Pfam" id="PF07677">
    <property type="entry name" value="A2M_recep"/>
    <property type="match status" value="1"/>
</dbReference>
<dbReference type="Gene3D" id="1.50.10.20">
    <property type="match status" value="1"/>
</dbReference>
<dbReference type="SUPFAM" id="SSF49410">
    <property type="entry name" value="Alpha-macroglobulin receptor domain"/>
    <property type="match status" value="1"/>
</dbReference>
<keyword evidence="9" id="KW-0449">Lipoprotein</keyword>
<evidence type="ECO:0000256" key="1">
    <source>
        <dbReference type="ARBA" id="ARBA00010556"/>
    </source>
</evidence>
<feature type="signal peptide" evidence="5">
    <location>
        <begin position="1"/>
        <end position="22"/>
    </location>
</feature>
<dbReference type="InterPro" id="IPR002890">
    <property type="entry name" value="MG2"/>
</dbReference>
<evidence type="ECO:0000259" key="7">
    <source>
        <dbReference type="SMART" id="SM01360"/>
    </source>
</evidence>
<dbReference type="InterPro" id="IPR050473">
    <property type="entry name" value="A2M/Complement_sys"/>
</dbReference>
<dbReference type="Proteomes" id="UP000236173">
    <property type="component" value="Unassembled WGS sequence"/>
</dbReference>
<dbReference type="InterPro" id="IPR001599">
    <property type="entry name" value="Macroglobln_a2"/>
</dbReference>